<protein>
    <recommendedName>
        <fullName evidence="5">DUF4836 family protein</fullName>
    </recommendedName>
</protein>
<evidence type="ECO:0008006" key="5">
    <source>
        <dbReference type="Google" id="ProtNLM"/>
    </source>
</evidence>
<dbReference type="GeneID" id="303672458"/>
<dbReference type="RefSeq" id="WP_076561218.1">
    <property type="nucleotide sequence ID" value="NZ_CP033929.1"/>
</dbReference>
<accession>A0A381F6K0</accession>
<reference evidence="1 3" key="1">
    <citation type="submission" date="2017-01" db="EMBL/GenBank/DDBJ databases">
        <authorList>
            <person name="Varghese N."/>
            <person name="Submissions S."/>
        </authorList>
    </citation>
    <scope>NUCLEOTIDE SEQUENCE [LARGE SCALE GENOMIC DNA]</scope>
    <source>
        <strain evidence="1 3">ATCC 27950</strain>
    </source>
</reference>
<name>A0A381F6K0_9FLAO</name>
<evidence type="ECO:0000313" key="3">
    <source>
        <dbReference type="Proteomes" id="UP000185725"/>
    </source>
</evidence>
<keyword evidence="3" id="KW-1185">Reference proteome</keyword>
<dbReference type="Proteomes" id="UP000255231">
    <property type="component" value="Unassembled WGS sequence"/>
</dbReference>
<dbReference type="EMBL" id="UFVS01000001">
    <property type="protein sequence ID" value="SUX42186.1"/>
    <property type="molecule type" value="Genomic_DNA"/>
</dbReference>
<dbReference type="Proteomes" id="UP000185725">
    <property type="component" value="Unassembled WGS sequence"/>
</dbReference>
<evidence type="ECO:0000313" key="1">
    <source>
        <dbReference type="EMBL" id="SIQ76563.1"/>
    </source>
</evidence>
<gene>
    <name evidence="2" type="ORF">NCTC13560_01003</name>
    <name evidence="1" type="ORF">SAMN05421682_10868</name>
</gene>
<reference evidence="2 4" key="2">
    <citation type="submission" date="2018-06" db="EMBL/GenBank/DDBJ databases">
        <authorList>
            <consortium name="Pathogen Informatics"/>
            <person name="Doyle S."/>
        </authorList>
    </citation>
    <scope>NUCLEOTIDE SEQUENCE [LARGE SCALE GENOMIC DNA]</scope>
    <source>
        <strain evidence="2 4">NCTC13560</strain>
    </source>
</reference>
<sequence length="695" mass="80964">MKSLLLKTQTIFFILFSFVLTFAQNRMKDPQNAVFYMEVNGKQLNKKVNWEKFNPFLQEITKDKGKNKKASWNDYSKTGIKYDATQYHYATMNDSVKSYNTHFTLESPEKFQEFINSVKKKGQEVTRKNNYSYVDIDDDIFVAWSGNRAVLSVISYQKPYKKGDWMDDIDAVDSTVAVVDSAVIAIDSAASAIDEEEVKPFDYKEEIGYLKDDIKYLKESIKDNNAEILKLQKDIKYLEKHHKYPEEKKVSEITEAVKDSTYKPNAEVLPPPISQDDYYEEAPYEVDSSYQKEMDSLNIEKFKIVKKFAEDRFDQYFSSNAEFSVTKDMLSFRDPNSDVFIYADYGRIINEGIYNNMPSTYNFAGILGKLYNSNTSYNLYFDKDKVRLVNNYQHKDPETQKNISEVYKGKKNKKLAALINDKSVGYYVMNVNGSKYFDMMYGLLKNTGESEYQKEMELMMETMKIVLDEEAIAKIAPGNGIFVLNELKSKNVEYTDYDYDENYNEKEVKKTKDVMVPDFTFAFATENENYWKRVFNVLTSNKAFAKNFSKNGEFYTFKDEKNKNGYVDQLFFTVKEGIVYVTTSKDNINTNSKTDVSKQWMKDSSKYPLSGRLNIQKLLVGLDKEFKSKSERKTLDLLRKNVGEVYFKTEVKGGSIQTEMNYDIKNSSENSLMYFFDLFDEIYKISESEKPSNTL</sequence>
<evidence type="ECO:0000313" key="2">
    <source>
        <dbReference type="EMBL" id="SUX42186.1"/>
    </source>
</evidence>
<proteinExistence type="predicted"/>
<dbReference type="EMBL" id="FTMF01000008">
    <property type="protein sequence ID" value="SIQ76563.1"/>
    <property type="molecule type" value="Genomic_DNA"/>
</dbReference>
<dbReference type="KEGG" id="cil:EG358_02005"/>
<evidence type="ECO:0000313" key="4">
    <source>
        <dbReference type="Proteomes" id="UP000255231"/>
    </source>
</evidence>
<organism evidence="2 4">
    <name type="scientific">Chryseobacterium indoltheticum</name>
    <dbReference type="NCBI Taxonomy" id="254"/>
    <lineage>
        <taxon>Bacteria</taxon>
        <taxon>Pseudomonadati</taxon>
        <taxon>Bacteroidota</taxon>
        <taxon>Flavobacteriia</taxon>
        <taxon>Flavobacteriales</taxon>
        <taxon>Weeksellaceae</taxon>
        <taxon>Chryseobacterium group</taxon>
        <taxon>Chryseobacterium</taxon>
    </lineage>
</organism>
<dbReference type="AlphaFoldDB" id="A0A381F6K0"/>
<dbReference type="OrthoDB" id="1288644at2"/>